<evidence type="ECO:0000313" key="3">
    <source>
        <dbReference type="EMBL" id="MBB5335959.1"/>
    </source>
</evidence>
<evidence type="ECO:0000259" key="2">
    <source>
        <dbReference type="SMART" id="SM00852"/>
    </source>
</evidence>
<dbReference type="NCBIfam" id="TIGR00199">
    <property type="entry name" value="PncC_domain"/>
    <property type="match status" value="1"/>
</dbReference>
<sequence>MRVELITTGSELLLGQIVNTNSAYMAAKLNNMGFDVLYQTTVGDNYDRMRDVIKNALLRSDIIITTGGLGPTQGDITKYVCAEITGHQMIKHQQSLEQMNIHFVKRNIPMTDNNMRQILVPESSYVLMNHNGIAPGIVQEYNNKYIINLPGPPREMKDMFERELRPFLQNKFGFSQVIQSQVLNTFDIGESLLETKIKDLILAQKNPTLALLVRPSGVIIRVTAKGNDFSDTEKIIEPVKQEIYRRIGEYIYAENDENMETVTGNMLKQKKLTIACAESCTGGLLTSRLTDIQGSSDYVMGSVVSYSNKVKMEQLQVPQEVLQIKGAVSEETAEFMAQGVRKNLHTDIGVGITGIAGPDGGTDDKPVGLVYIAVAGQGKTTVSRNLFSGKRHEIKYRATQKALNMIRLYLTQNMS</sequence>
<dbReference type="PANTHER" id="PTHR13939">
    <property type="entry name" value="NICOTINAMIDE-NUCLEOTIDE AMIDOHYDROLASE PNCC"/>
    <property type="match status" value="1"/>
</dbReference>
<dbReference type="SUPFAM" id="SSF53218">
    <property type="entry name" value="Molybdenum cofactor biosynthesis proteins"/>
    <property type="match status" value="1"/>
</dbReference>
<keyword evidence="4" id="KW-1185">Reference proteome</keyword>
<feature type="domain" description="MoaB/Mog" evidence="2">
    <location>
        <begin position="4"/>
        <end position="171"/>
    </location>
</feature>
<dbReference type="SUPFAM" id="SSF142433">
    <property type="entry name" value="CinA-like"/>
    <property type="match status" value="1"/>
</dbReference>
<dbReference type="NCBIfam" id="TIGR00200">
    <property type="entry name" value="cinA_nterm"/>
    <property type="match status" value="1"/>
</dbReference>
<dbReference type="EMBL" id="JACHFH010000010">
    <property type="protein sequence ID" value="MBB5335959.1"/>
    <property type="molecule type" value="Genomic_DNA"/>
</dbReference>
<dbReference type="Pfam" id="PF00994">
    <property type="entry name" value="MoCF_biosynth"/>
    <property type="match status" value="1"/>
</dbReference>
<organism evidence="3 4">
    <name type="scientific">Pectinatus brassicae</name>
    <dbReference type="NCBI Taxonomy" id="862415"/>
    <lineage>
        <taxon>Bacteria</taxon>
        <taxon>Bacillati</taxon>
        <taxon>Bacillota</taxon>
        <taxon>Negativicutes</taxon>
        <taxon>Selenomonadales</taxon>
        <taxon>Selenomonadaceae</taxon>
        <taxon>Pectinatus</taxon>
    </lineage>
</organism>
<dbReference type="Gene3D" id="3.40.980.10">
    <property type="entry name" value="MoaB/Mog-like domain"/>
    <property type="match status" value="1"/>
</dbReference>
<dbReference type="Proteomes" id="UP000559117">
    <property type="component" value="Unassembled WGS sequence"/>
</dbReference>
<dbReference type="GO" id="GO:0016787">
    <property type="term" value="F:hydrolase activity"/>
    <property type="evidence" value="ECO:0007669"/>
    <property type="project" value="UniProtKB-KW"/>
</dbReference>
<dbReference type="SMART" id="SM00852">
    <property type="entry name" value="MoCF_biosynth"/>
    <property type="match status" value="1"/>
</dbReference>
<name>A0A840UG28_9FIRM</name>
<dbReference type="PANTHER" id="PTHR13939:SF0">
    <property type="entry name" value="NMN AMIDOHYDROLASE-LIKE PROTEIN YFAY"/>
    <property type="match status" value="1"/>
</dbReference>
<dbReference type="InterPro" id="IPR001453">
    <property type="entry name" value="MoaB/Mog_dom"/>
</dbReference>
<dbReference type="InterPro" id="IPR008136">
    <property type="entry name" value="CinA_C"/>
</dbReference>
<keyword evidence="3" id="KW-0378">Hydrolase</keyword>
<reference evidence="3 4" key="1">
    <citation type="submission" date="2020-08" db="EMBL/GenBank/DDBJ databases">
        <title>Genomic Encyclopedia of Type Strains, Phase IV (KMG-IV): sequencing the most valuable type-strain genomes for metagenomic binning, comparative biology and taxonomic classification.</title>
        <authorList>
            <person name="Goeker M."/>
        </authorList>
    </citation>
    <scope>NUCLEOTIDE SEQUENCE [LARGE SCALE GENOMIC DNA]</scope>
    <source>
        <strain evidence="3 4">DSM 24661</strain>
    </source>
</reference>
<dbReference type="Gene3D" id="3.90.950.20">
    <property type="entry name" value="CinA-like"/>
    <property type="match status" value="1"/>
</dbReference>
<comment type="similarity">
    <text evidence="1">Belongs to the CinA family.</text>
</comment>
<comment type="caution">
    <text evidence="3">The sequence shown here is derived from an EMBL/GenBank/DDBJ whole genome shotgun (WGS) entry which is preliminary data.</text>
</comment>
<dbReference type="HAMAP" id="MF_00226_B">
    <property type="entry name" value="CinA_B"/>
    <property type="match status" value="1"/>
</dbReference>
<dbReference type="Gene3D" id="3.30.70.2860">
    <property type="match status" value="1"/>
</dbReference>
<dbReference type="RefSeq" id="WP_183860443.1">
    <property type="nucleotide sequence ID" value="NZ_JACHFH010000010.1"/>
</dbReference>
<dbReference type="InterPro" id="IPR050101">
    <property type="entry name" value="CinA"/>
</dbReference>
<dbReference type="InterPro" id="IPR041424">
    <property type="entry name" value="CinA_KH"/>
</dbReference>
<proteinExistence type="inferred from homology"/>
<dbReference type="NCBIfam" id="TIGR00177">
    <property type="entry name" value="molyb_syn"/>
    <property type="match status" value="1"/>
</dbReference>
<accession>A0A840UG28</accession>
<dbReference type="InterPro" id="IPR036653">
    <property type="entry name" value="CinA-like_C"/>
</dbReference>
<protein>
    <recommendedName>
        <fullName evidence="1">Putative competence-damage inducible protein</fullName>
    </recommendedName>
</protein>
<dbReference type="Pfam" id="PF02464">
    <property type="entry name" value="CinA"/>
    <property type="match status" value="1"/>
</dbReference>
<evidence type="ECO:0000256" key="1">
    <source>
        <dbReference type="HAMAP-Rule" id="MF_00226"/>
    </source>
</evidence>
<dbReference type="InterPro" id="IPR036425">
    <property type="entry name" value="MoaB/Mog-like_dom_sf"/>
</dbReference>
<dbReference type="PIRSF" id="PIRSF006728">
    <property type="entry name" value="CinA"/>
    <property type="match status" value="1"/>
</dbReference>
<dbReference type="AlphaFoldDB" id="A0A840UG28"/>
<dbReference type="InterPro" id="IPR008135">
    <property type="entry name" value="Competence-induced_CinA"/>
</dbReference>
<gene>
    <name evidence="1" type="primary">cinA</name>
    <name evidence="3" type="ORF">HNR32_001103</name>
</gene>
<evidence type="ECO:0000313" key="4">
    <source>
        <dbReference type="Proteomes" id="UP000559117"/>
    </source>
</evidence>
<dbReference type="NCBIfam" id="NF001813">
    <property type="entry name" value="PRK00549.1"/>
    <property type="match status" value="1"/>
</dbReference>
<dbReference type="Pfam" id="PF18146">
    <property type="entry name" value="CinA_KH"/>
    <property type="match status" value="1"/>
</dbReference>
<dbReference type="CDD" id="cd00885">
    <property type="entry name" value="cinA"/>
    <property type="match status" value="1"/>
</dbReference>